<feature type="compositionally biased region" description="Gly residues" evidence="6">
    <location>
        <begin position="122"/>
        <end position="136"/>
    </location>
</feature>
<feature type="compositionally biased region" description="Acidic residues" evidence="6">
    <location>
        <begin position="200"/>
        <end position="212"/>
    </location>
</feature>
<evidence type="ECO:0000313" key="11">
    <source>
        <dbReference type="Proteomes" id="UP001140206"/>
    </source>
</evidence>
<feature type="domain" description="Helicase ATP-binding" evidence="7">
    <location>
        <begin position="309"/>
        <end position="497"/>
    </location>
</feature>
<keyword evidence="3 10" id="KW-0347">Helicase</keyword>
<dbReference type="GO" id="GO:0005524">
    <property type="term" value="F:ATP binding"/>
    <property type="evidence" value="ECO:0007669"/>
    <property type="project" value="UniProtKB-KW"/>
</dbReference>
<evidence type="ECO:0000313" key="10">
    <source>
        <dbReference type="EMBL" id="KAJ4772268.1"/>
    </source>
</evidence>
<evidence type="ECO:0000256" key="1">
    <source>
        <dbReference type="ARBA" id="ARBA00022741"/>
    </source>
</evidence>
<proteinExistence type="predicted"/>
<evidence type="ECO:0000256" key="2">
    <source>
        <dbReference type="ARBA" id="ARBA00022801"/>
    </source>
</evidence>
<feature type="compositionally biased region" description="Polar residues" evidence="6">
    <location>
        <begin position="213"/>
        <end position="233"/>
    </location>
</feature>
<keyword evidence="2" id="KW-0378">Hydrolase</keyword>
<dbReference type="InterPro" id="IPR044742">
    <property type="entry name" value="DEAD/DEAH_RhlB"/>
</dbReference>
<dbReference type="PROSITE" id="PS51194">
    <property type="entry name" value="HELICASE_CTER"/>
    <property type="match status" value="1"/>
</dbReference>
<reference evidence="10" key="1">
    <citation type="submission" date="2022-08" db="EMBL/GenBank/DDBJ databases">
        <authorList>
            <person name="Marques A."/>
        </authorList>
    </citation>
    <scope>NUCLEOTIDE SEQUENCE</scope>
    <source>
        <strain evidence="10">RhyPub2mFocal</strain>
        <tissue evidence="10">Leaves</tissue>
    </source>
</reference>
<comment type="caution">
    <text evidence="10">The sequence shown here is derived from an EMBL/GenBank/DDBJ whole genome shotgun (WGS) entry which is preliminary data.</text>
</comment>
<evidence type="ECO:0000256" key="3">
    <source>
        <dbReference type="ARBA" id="ARBA00022806"/>
    </source>
</evidence>
<dbReference type="GO" id="GO:0016787">
    <property type="term" value="F:hydrolase activity"/>
    <property type="evidence" value="ECO:0007669"/>
    <property type="project" value="UniProtKB-KW"/>
</dbReference>
<keyword evidence="4" id="KW-0067">ATP-binding</keyword>
<gene>
    <name evidence="10" type="ORF">LUZ62_056525</name>
</gene>
<dbReference type="Gene3D" id="3.40.50.300">
    <property type="entry name" value="P-loop containing nucleotide triphosphate hydrolases"/>
    <property type="match status" value="2"/>
</dbReference>
<feature type="domain" description="DEAD-box RNA helicase Q" evidence="9">
    <location>
        <begin position="278"/>
        <end position="306"/>
    </location>
</feature>
<dbReference type="Proteomes" id="UP001140206">
    <property type="component" value="Chromosome 3"/>
</dbReference>
<dbReference type="PROSITE" id="PS51195">
    <property type="entry name" value="Q_MOTIF"/>
    <property type="match status" value="1"/>
</dbReference>
<accession>A0AAV8E1A0</accession>
<dbReference type="Pfam" id="PF00270">
    <property type="entry name" value="DEAD"/>
    <property type="match status" value="1"/>
</dbReference>
<feature type="compositionally biased region" description="Low complexity" evidence="6">
    <location>
        <begin position="22"/>
        <end position="33"/>
    </location>
</feature>
<protein>
    <submittedName>
        <fullName evidence="10">DEAD-box ATP-dependent RNA helicase</fullName>
    </submittedName>
</protein>
<dbReference type="PROSITE" id="PS51192">
    <property type="entry name" value="HELICASE_ATP_BIND_1"/>
    <property type="match status" value="1"/>
</dbReference>
<dbReference type="InterPro" id="IPR011545">
    <property type="entry name" value="DEAD/DEAH_box_helicase_dom"/>
</dbReference>
<dbReference type="InterPro" id="IPR014001">
    <property type="entry name" value="Helicase_ATP-bd"/>
</dbReference>
<dbReference type="InterPro" id="IPR027417">
    <property type="entry name" value="P-loop_NTPase"/>
</dbReference>
<evidence type="ECO:0000259" key="8">
    <source>
        <dbReference type="PROSITE" id="PS51194"/>
    </source>
</evidence>
<dbReference type="PANTHER" id="PTHR47960">
    <property type="entry name" value="DEAD-BOX ATP-DEPENDENT RNA HELICASE 50"/>
    <property type="match status" value="1"/>
</dbReference>
<name>A0AAV8E1A0_9POAL</name>
<sequence>MLMLMLAPPPLPLHSFLTLTIPTTPPSSNSNSNSHRRRRTTTCTITTRNPSPISAPDEEDELCLRFQTVQLETPGAYRLIDRHTGRHVIFWGQAPPPPSSSHLLLSSFSSNDTQMEDPSDRGGAGAGGGGRAGGAGFAKLKTQKVRSLIMSMKKKKKKKVSQSQSQSQSPIQVHSQTKIRQPKITPMSMSTATSMSTPLSDDDDDDDDDDNDIASSPTFNASTTPLSTSSMRPSPSLRGWGAVSSPDYHSYSSESDHKGARLPAKYFAPGSAAFFSKKSFNNLGCTHDMLAALRSLSFLRPSHIQAMAFGAVLQGKSCIIADQSGSGKTLAYLCPLIQRLRRDEEAALVQGKPAKSEARPRCPRVVVLTPTAELASQVLNNCRMISKSGIPFRSMVATGGFKQKTQLETLDQGLDVLIATPGRFLFLYKQGFIQLSHLQCVVLDEVDILYGEEGFEQVLQGLISAAPVSVQYLFVTATLPVEIYNKVVEVFPDCEVIMGPGMHRTSSGLEEVLVDCSGDASEEKNPETAFANKKNALLKLIQDSPVRKTIVFCNKIETCRKVENLLKRVDRKEAHIRVLPFHSALTQDVRLTNLKEFLKSQSADSMFLVCTDRASRGIDFEKVDHVVLFDFPREPSEYVRRVGRTARGAGGAGKAFVFAVGKQVSLAGRIIERNQKGHPLHHVPGAYN</sequence>
<dbReference type="CDD" id="cd00268">
    <property type="entry name" value="DEADc"/>
    <property type="match status" value="1"/>
</dbReference>
<evidence type="ECO:0000256" key="5">
    <source>
        <dbReference type="PROSITE-ProRule" id="PRU00552"/>
    </source>
</evidence>
<dbReference type="EMBL" id="JAMFTS010000003">
    <property type="protein sequence ID" value="KAJ4772268.1"/>
    <property type="molecule type" value="Genomic_DNA"/>
</dbReference>
<feature type="region of interest" description="Disordered" evidence="6">
    <location>
        <begin position="22"/>
        <end position="57"/>
    </location>
</feature>
<keyword evidence="11" id="KW-1185">Reference proteome</keyword>
<feature type="compositionally biased region" description="Low complexity" evidence="6">
    <location>
        <begin position="185"/>
        <end position="198"/>
    </location>
</feature>
<dbReference type="Pfam" id="PF00271">
    <property type="entry name" value="Helicase_C"/>
    <property type="match status" value="1"/>
</dbReference>
<dbReference type="SUPFAM" id="SSF52540">
    <property type="entry name" value="P-loop containing nucleoside triphosphate hydrolases"/>
    <property type="match status" value="1"/>
</dbReference>
<evidence type="ECO:0000256" key="4">
    <source>
        <dbReference type="ARBA" id="ARBA00022840"/>
    </source>
</evidence>
<evidence type="ECO:0000259" key="7">
    <source>
        <dbReference type="PROSITE" id="PS51192"/>
    </source>
</evidence>
<feature type="compositionally biased region" description="Low complexity" evidence="6">
    <location>
        <begin position="100"/>
        <end position="110"/>
    </location>
</feature>
<feature type="compositionally biased region" description="Low complexity" evidence="6">
    <location>
        <begin position="161"/>
        <end position="176"/>
    </location>
</feature>
<dbReference type="InterPro" id="IPR014014">
    <property type="entry name" value="RNA_helicase_DEAD_Q_motif"/>
</dbReference>
<evidence type="ECO:0000259" key="9">
    <source>
        <dbReference type="PROSITE" id="PS51195"/>
    </source>
</evidence>
<dbReference type="InterPro" id="IPR001650">
    <property type="entry name" value="Helicase_C-like"/>
</dbReference>
<feature type="compositionally biased region" description="Low complexity" evidence="6">
    <location>
        <begin position="41"/>
        <end position="52"/>
    </location>
</feature>
<dbReference type="AlphaFoldDB" id="A0AAV8E1A0"/>
<dbReference type="CDD" id="cd18787">
    <property type="entry name" value="SF2_C_DEAD"/>
    <property type="match status" value="1"/>
</dbReference>
<dbReference type="SMART" id="SM00487">
    <property type="entry name" value="DEXDc"/>
    <property type="match status" value="1"/>
</dbReference>
<evidence type="ECO:0000256" key="6">
    <source>
        <dbReference type="SAM" id="MobiDB-lite"/>
    </source>
</evidence>
<organism evidence="10 11">
    <name type="scientific">Rhynchospora pubera</name>
    <dbReference type="NCBI Taxonomy" id="906938"/>
    <lineage>
        <taxon>Eukaryota</taxon>
        <taxon>Viridiplantae</taxon>
        <taxon>Streptophyta</taxon>
        <taxon>Embryophyta</taxon>
        <taxon>Tracheophyta</taxon>
        <taxon>Spermatophyta</taxon>
        <taxon>Magnoliopsida</taxon>
        <taxon>Liliopsida</taxon>
        <taxon>Poales</taxon>
        <taxon>Cyperaceae</taxon>
        <taxon>Cyperoideae</taxon>
        <taxon>Rhynchosporeae</taxon>
        <taxon>Rhynchospora</taxon>
    </lineage>
</organism>
<dbReference type="GO" id="GO:0003676">
    <property type="term" value="F:nucleic acid binding"/>
    <property type="evidence" value="ECO:0007669"/>
    <property type="project" value="InterPro"/>
</dbReference>
<feature type="region of interest" description="Disordered" evidence="6">
    <location>
        <begin position="100"/>
        <end position="238"/>
    </location>
</feature>
<feature type="short sequence motif" description="Q motif" evidence="5">
    <location>
        <begin position="278"/>
        <end position="306"/>
    </location>
</feature>
<dbReference type="SMART" id="SM00490">
    <property type="entry name" value="HELICc"/>
    <property type="match status" value="1"/>
</dbReference>
<feature type="domain" description="Helicase C-terminal" evidence="8">
    <location>
        <begin position="532"/>
        <end position="688"/>
    </location>
</feature>
<dbReference type="GO" id="GO:0003724">
    <property type="term" value="F:RNA helicase activity"/>
    <property type="evidence" value="ECO:0007669"/>
    <property type="project" value="InterPro"/>
</dbReference>
<keyword evidence="1" id="KW-0547">Nucleotide-binding</keyword>